<name>A0AAD9W698_PHOAM</name>
<gene>
    <name evidence="3" type="ORF">N8I77_004792</name>
</gene>
<dbReference type="EMBL" id="JAUJFL010000002">
    <property type="protein sequence ID" value="KAK2611454.1"/>
    <property type="molecule type" value="Genomic_DNA"/>
</dbReference>
<evidence type="ECO:0000256" key="2">
    <source>
        <dbReference type="SAM" id="SignalP"/>
    </source>
</evidence>
<protein>
    <recommendedName>
        <fullName evidence="5">Clock-controlled pheromone ccg-4</fullName>
    </recommendedName>
</protein>
<evidence type="ECO:0008006" key="5">
    <source>
        <dbReference type="Google" id="ProtNLM"/>
    </source>
</evidence>
<comment type="caution">
    <text evidence="3">The sequence shown here is derived from an EMBL/GenBank/DDBJ whole genome shotgun (WGS) entry which is preliminary data.</text>
</comment>
<sequence>MKFSTIAVAALSAASTNAIAIAVAEANPDPAPEAWCQSKGEPCWKVKRAADALTESLHSSGGYKASRGADISNYQGGAAYHAKRSFEELANLVASAFPDPDALYEALGLGDHFGPDSNLTEADGQGEPVDPESRPPADPSSAAPLVARDGAAAIDPRWCRWKGEGCWKREATPWCRWKGEGCWKRAVQMTPREAEANPWCRWKGEGCWKRTDENTSAVQRRDAAPAFCPFGGEAGSVCYASKRDFIEADKRSCEQPGEACHKARAAAEALIDAIETADAVEPEKRDTSDVEARWCRWKGEGCWKRDGMDEVVARCNAPGGACTAAKRDLTSMHAAARSFLDTLDAEVV</sequence>
<reference evidence="3" key="1">
    <citation type="submission" date="2023-06" db="EMBL/GenBank/DDBJ databases">
        <authorList>
            <person name="Noh H."/>
        </authorList>
    </citation>
    <scope>NUCLEOTIDE SEQUENCE</scope>
    <source>
        <strain evidence="3">DUCC20226</strain>
    </source>
</reference>
<evidence type="ECO:0000313" key="4">
    <source>
        <dbReference type="Proteomes" id="UP001265746"/>
    </source>
</evidence>
<feature type="region of interest" description="Disordered" evidence="1">
    <location>
        <begin position="114"/>
        <end position="145"/>
    </location>
</feature>
<keyword evidence="4" id="KW-1185">Reference proteome</keyword>
<feature type="chain" id="PRO_5042285245" description="Clock-controlled pheromone ccg-4" evidence="2">
    <location>
        <begin position="27"/>
        <end position="348"/>
    </location>
</feature>
<dbReference type="Proteomes" id="UP001265746">
    <property type="component" value="Unassembled WGS sequence"/>
</dbReference>
<feature type="signal peptide" evidence="2">
    <location>
        <begin position="1"/>
        <end position="26"/>
    </location>
</feature>
<dbReference type="AlphaFoldDB" id="A0AAD9W698"/>
<keyword evidence="2" id="KW-0732">Signal</keyword>
<evidence type="ECO:0000313" key="3">
    <source>
        <dbReference type="EMBL" id="KAK2611454.1"/>
    </source>
</evidence>
<organism evidence="3 4">
    <name type="scientific">Phomopsis amygdali</name>
    <name type="common">Fusicoccum amygdali</name>
    <dbReference type="NCBI Taxonomy" id="1214568"/>
    <lineage>
        <taxon>Eukaryota</taxon>
        <taxon>Fungi</taxon>
        <taxon>Dikarya</taxon>
        <taxon>Ascomycota</taxon>
        <taxon>Pezizomycotina</taxon>
        <taxon>Sordariomycetes</taxon>
        <taxon>Sordariomycetidae</taxon>
        <taxon>Diaporthales</taxon>
        <taxon>Diaporthaceae</taxon>
        <taxon>Diaporthe</taxon>
    </lineage>
</organism>
<evidence type="ECO:0000256" key="1">
    <source>
        <dbReference type="SAM" id="MobiDB-lite"/>
    </source>
</evidence>
<proteinExistence type="predicted"/>
<accession>A0AAD9W698</accession>